<dbReference type="EMBL" id="BK015824">
    <property type="protein sequence ID" value="DAE26959.1"/>
    <property type="molecule type" value="Genomic_DNA"/>
</dbReference>
<sequence>MMIIKNLRNYKFRDEVGIYSTTGFALYEDGKGFISLDGKNPYSPAGGKKALQSILNAGGFLSEPDYILPIAQ</sequence>
<proteinExistence type="predicted"/>
<name>A0A8S5R6C7_9VIRU</name>
<reference evidence="1" key="1">
    <citation type="journal article" date="2021" name="Proc. Natl. Acad. Sci. U.S.A.">
        <title>A Catalog of Tens of Thousands of Viruses from Human Metagenomes Reveals Hidden Associations with Chronic Diseases.</title>
        <authorList>
            <person name="Tisza M.J."/>
            <person name="Buck C.B."/>
        </authorList>
    </citation>
    <scope>NUCLEOTIDE SEQUENCE</scope>
    <source>
        <strain evidence="1">Ct6Ax4</strain>
    </source>
</reference>
<evidence type="ECO:0000313" key="1">
    <source>
        <dbReference type="EMBL" id="DAE26959.1"/>
    </source>
</evidence>
<protein>
    <submittedName>
        <fullName evidence="1">Uncharacterized protein</fullName>
    </submittedName>
</protein>
<organism evidence="1">
    <name type="scientific">virus sp. ct6Ax4</name>
    <dbReference type="NCBI Taxonomy" id="2826791"/>
    <lineage>
        <taxon>Viruses</taxon>
    </lineage>
</organism>
<accession>A0A8S5R6C7</accession>